<feature type="domain" description="GH15-like" evidence="1">
    <location>
        <begin position="216"/>
        <end position="575"/>
    </location>
</feature>
<dbReference type="Pfam" id="PF19291">
    <property type="entry name" value="TREH_N"/>
    <property type="match status" value="1"/>
</dbReference>
<organism evidence="3 4">
    <name type="scientific">Catenulispora yoronensis</name>
    <dbReference type="NCBI Taxonomy" id="450799"/>
    <lineage>
        <taxon>Bacteria</taxon>
        <taxon>Bacillati</taxon>
        <taxon>Actinomycetota</taxon>
        <taxon>Actinomycetes</taxon>
        <taxon>Catenulisporales</taxon>
        <taxon>Catenulisporaceae</taxon>
        <taxon>Catenulispora</taxon>
    </lineage>
</organism>
<dbReference type="GO" id="GO:0016787">
    <property type="term" value="F:hydrolase activity"/>
    <property type="evidence" value="ECO:0007669"/>
    <property type="project" value="UniProtKB-KW"/>
</dbReference>
<dbReference type="InterPro" id="IPR012341">
    <property type="entry name" value="6hp_glycosidase-like_sf"/>
</dbReference>
<dbReference type="InterPro" id="IPR008928">
    <property type="entry name" value="6-hairpin_glycosidase_sf"/>
</dbReference>
<dbReference type="PANTHER" id="PTHR31616">
    <property type="entry name" value="TREHALASE"/>
    <property type="match status" value="1"/>
</dbReference>
<feature type="domain" description="Trehalase-like N-terminal" evidence="2">
    <location>
        <begin position="2"/>
        <end position="112"/>
    </location>
</feature>
<dbReference type="InterPro" id="IPR011613">
    <property type="entry name" value="GH15-like"/>
</dbReference>
<dbReference type="SUPFAM" id="SSF48208">
    <property type="entry name" value="Six-hairpin glycosidases"/>
    <property type="match status" value="1"/>
</dbReference>
<gene>
    <name evidence="3" type="ORF">GCM10009839_81260</name>
</gene>
<proteinExistence type="predicted"/>
<keyword evidence="3" id="KW-0378">Hydrolase</keyword>
<dbReference type="Pfam" id="PF00723">
    <property type="entry name" value="Glyco_hydro_15"/>
    <property type="match status" value="1"/>
</dbReference>
<keyword evidence="4" id="KW-1185">Reference proteome</keyword>
<evidence type="ECO:0000313" key="4">
    <source>
        <dbReference type="Proteomes" id="UP001500751"/>
    </source>
</evidence>
<evidence type="ECO:0000313" key="3">
    <source>
        <dbReference type="EMBL" id="GAA2058940.1"/>
    </source>
</evidence>
<protein>
    <submittedName>
        <fullName evidence="3">Glycoside hydrolase family 15 protein</fullName>
    </submittedName>
</protein>
<dbReference type="Proteomes" id="UP001500751">
    <property type="component" value="Unassembled WGS sequence"/>
</dbReference>
<dbReference type="InterPro" id="IPR045582">
    <property type="entry name" value="Trehalase-like_N"/>
</dbReference>
<dbReference type="EMBL" id="BAAAQN010000073">
    <property type="protein sequence ID" value="GAA2058940.1"/>
    <property type="molecule type" value="Genomic_DNA"/>
</dbReference>
<reference evidence="4" key="1">
    <citation type="journal article" date="2019" name="Int. J. Syst. Evol. Microbiol.">
        <title>The Global Catalogue of Microorganisms (GCM) 10K type strain sequencing project: providing services to taxonomists for standard genome sequencing and annotation.</title>
        <authorList>
            <consortium name="The Broad Institute Genomics Platform"/>
            <consortium name="The Broad Institute Genome Sequencing Center for Infectious Disease"/>
            <person name="Wu L."/>
            <person name="Ma J."/>
        </authorList>
    </citation>
    <scope>NUCLEOTIDE SEQUENCE [LARGE SCALE GENOMIC DNA]</scope>
    <source>
        <strain evidence="4">JCM 16014</strain>
    </source>
</reference>
<sequence>MVAGDGTIDWFCPGRFDAPSVFGALLDAEHGGAFRVWVQGAASSQAYIPDTAVSVTRFTAPDGAAGEVVDFLVPDETGPDEGRTLLYRIVRGVRGTVRFSMFCRPQFDYGRSQAPARPELGRRGPAQVATYQAPASASALTLFSTVPLIADDDAVVARVELAAGEAAVFLVDAGYRGVPNDWAPDLDHEAERSLAETLAFWLGWVARSSYRGRWPEAVHRSAITLKLLTHAPTGAIVAAATTALPEEIGGPRNWDYRYTWIRDGSFTARALLDLGYRDEAEAFARWVTDRLAAGPTVAGEPMYIMYRVDGDWALTEEELPHWEGYRRSAPVRIGNGAAEQLQLDVYGEFLYSLSGTDHLRSAEGQAAVAKLLDWLVENWKRPDEGIWETRGGRRDFTYSRLMCWAAFEYGLRIAATQENAGMWAVMAHAIADEIRTKGWDEKQDAYVQSYGDSALDASLLLMPVVGFTGPGDPRWHSTLSAIEKGLTHKGLCHRYLVSDFSDGLEGDEASFDLCTLLFHMAVAGTGDKERARDWFTQFLGHAGPTGLFAEELAADGQQLGNFPQAFTHLGVIWAALALDSALDAA</sequence>
<evidence type="ECO:0000259" key="2">
    <source>
        <dbReference type="Pfam" id="PF19291"/>
    </source>
</evidence>
<name>A0ABP5GVX7_9ACTN</name>
<accession>A0ABP5GVX7</accession>
<comment type="caution">
    <text evidence="3">The sequence shown here is derived from an EMBL/GenBank/DDBJ whole genome shotgun (WGS) entry which is preliminary data.</text>
</comment>
<dbReference type="PANTHER" id="PTHR31616:SF0">
    <property type="entry name" value="GLUCAN 1,4-ALPHA-GLUCOSIDASE"/>
    <property type="match status" value="1"/>
</dbReference>
<dbReference type="Gene3D" id="1.50.10.10">
    <property type="match status" value="1"/>
</dbReference>
<evidence type="ECO:0000259" key="1">
    <source>
        <dbReference type="Pfam" id="PF00723"/>
    </source>
</evidence>